<dbReference type="Pfam" id="PF13411">
    <property type="entry name" value="MerR_1"/>
    <property type="match status" value="1"/>
</dbReference>
<keyword evidence="1" id="KW-0678">Repressor</keyword>
<evidence type="ECO:0000256" key="2">
    <source>
        <dbReference type="ARBA" id="ARBA00023015"/>
    </source>
</evidence>
<name>A0A6G7WGM4_9LACT</name>
<keyword evidence="4" id="KW-0804">Transcription</keyword>
<protein>
    <submittedName>
        <fullName evidence="6">MerR family transcriptional regulator</fullName>
    </submittedName>
</protein>
<gene>
    <name evidence="6" type="ORF">G7058_04420</name>
</gene>
<keyword evidence="7" id="KW-1185">Reference proteome</keyword>
<dbReference type="EMBL" id="CP049889">
    <property type="protein sequence ID" value="QIK51367.1"/>
    <property type="molecule type" value="Genomic_DNA"/>
</dbReference>
<dbReference type="InterPro" id="IPR009061">
    <property type="entry name" value="DNA-bd_dom_put_sf"/>
</dbReference>
<dbReference type="PANTHER" id="PTHR30204:SF69">
    <property type="entry name" value="MERR-FAMILY TRANSCRIPTIONAL REGULATOR"/>
    <property type="match status" value="1"/>
</dbReference>
<dbReference type="GO" id="GO:0003700">
    <property type="term" value="F:DNA-binding transcription factor activity"/>
    <property type="evidence" value="ECO:0007669"/>
    <property type="project" value="InterPro"/>
</dbReference>
<dbReference type="GO" id="GO:0003677">
    <property type="term" value="F:DNA binding"/>
    <property type="evidence" value="ECO:0007669"/>
    <property type="project" value="UniProtKB-KW"/>
</dbReference>
<evidence type="ECO:0000313" key="7">
    <source>
        <dbReference type="Proteomes" id="UP000501830"/>
    </source>
</evidence>
<dbReference type="InterPro" id="IPR047057">
    <property type="entry name" value="MerR_fam"/>
</dbReference>
<feature type="domain" description="HTH merR-type" evidence="5">
    <location>
        <begin position="1"/>
        <end position="67"/>
    </location>
</feature>
<evidence type="ECO:0000313" key="6">
    <source>
        <dbReference type="EMBL" id="QIK51367.1"/>
    </source>
</evidence>
<dbReference type="SMART" id="SM00422">
    <property type="entry name" value="HTH_MERR"/>
    <property type="match status" value="1"/>
</dbReference>
<dbReference type="PROSITE" id="PS50937">
    <property type="entry name" value="HTH_MERR_2"/>
    <property type="match status" value="1"/>
</dbReference>
<sequence>MRMNDVVIRTGLSKDTIRYYEKLGLVSPSRDEYARRYNEKDIERLSHIQKLKHLDYSLKEIQQLVELDERLETIEAIETMSVQDRQNIEKLLADKIKHTQHKIGHLNASLGQLLLMHQKIKDLPK</sequence>
<dbReference type="KEGG" id="jpo:G7058_04420"/>
<dbReference type="InterPro" id="IPR000551">
    <property type="entry name" value="MerR-type_HTH_dom"/>
</dbReference>
<evidence type="ECO:0000256" key="1">
    <source>
        <dbReference type="ARBA" id="ARBA00022491"/>
    </source>
</evidence>
<dbReference type="Gene3D" id="1.10.1660.10">
    <property type="match status" value="1"/>
</dbReference>
<evidence type="ECO:0000256" key="3">
    <source>
        <dbReference type="ARBA" id="ARBA00023125"/>
    </source>
</evidence>
<dbReference type="Proteomes" id="UP000501830">
    <property type="component" value="Chromosome"/>
</dbReference>
<evidence type="ECO:0000256" key="4">
    <source>
        <dbReference type="ARBA" id="ARBA00023163"/>
    </source>
</evidence>
<keyword evidence="2" id="KW-0805">Transcription regulation</keyword>
<reference evidence="6 7" key="1">
    <citation type="journal article" date="2017" name="Int. J. Syst. Evol. Microbiol.">
        <title>Jeotgalibaca porci sp. nov. and Jeotgalibaca arthritidis sp. nov., isolated from pigs, and emended description of the genus Jeotgalibaca.</title>
        <authorList>
            <person name="Zamora L."/>
            <person name="Perez-Sancho M."/>
            <person name="Dominguez L."/>
            <person name="Fernandez-Garayzabal J.F."/>
            <person name="Vela A.I."/>
        </authorList>
    </citation>
    <scope>NUCLEOTIDE SEQUENCE [LARGE SCALE GENOMIC DNA]</scope>
    <source>
        <strain evidence="6 7">CCUG 69148</strain>
    </source>
</reference>
<proteinExistence type="predicted"/>
<evidence type="ECO:0000259" key="5">
    <source>
        <dbReference type="PROSITE" id="PS50937"/>
    </source>
</evidence>
<dbReference type="AlphaFoldDB" id="A0A6G7WGM4"/>
<dbReference type="SUPFAM" id="SSF46955">
    <property type="entry name" value="Putative DNA-binding domain"/>
    <property type="match status" value="1"/>
</dbReference>
<keyword evidence="3" id="KW-0238">DNA-binding</keyword>
<organism evidence="6 7">
    <name type="scientific">Jeotgalibaca porci</name>
    <dbReference type="NCBI Taxonomy" id="1868793"/>
    <lineage>
        <taxon>Bacteria</taxon>
        <taxon>Bacillati</taxon>
        <taxon>Bacillota</taxon>
        <taxon>Bacilli</taxon>
        <taxon>Lactobacillales</taxon>
        <taxon>Carnobacteriaceae</taxon>
        <taxon>Jeotgalibaca</taxon>
    </lineage>
</organism>
<dbReference type="PANTHER" id="PTHR30204">
    <property type="entry name" value="REDOX-CYCLING DRUG-SENSING TRANSCRIPTIONAL ACTIVATOR SOXR"/>
    <property type="match status" value="1"/>
</dbReference>
<dbReference type="CDD" id="cd00592">
    <property type="entry name" value="HTH_MerR-like"/>
    <property type="match status" value="1"/>
</dbReference>
<accession>A0A6G7WGM4</accession>